<evidence type="ECO:0000259" key="3">
    <source>
        <dbReference type="Pfam" id="PF01571"/>
    </source>
</evidence>
<dbReference type="InterPro" id="IPR028896">
    <property type="entry name" value="GcvT/YgfZ/DmdA"/>
</dbReference>
<dbReference type="GO" id="GO:0008483">
    <property type="term" value="F:transaminase activity"/>
    <property type="evidence" value="ECO:0007669"/>
    <property type="project" value="UniProtKB-KW"/>
</dbReference>
<dbReference type="Pfam" id="PF01571">
    <property type="entry name" value="GCV_T"/>
    <property type="match status" value="1"/>
</dbReference>
<dbReference type="PANTHER" id="PTHR43757:SF2">
    <property type="entry name" value="AMINOMETHYLTRANSFERASE, MITOCHONDRIAL"/>
    <property type="match status" value="1"/>
</dbReference>
<protein>
    <submittedName>
        <fullName evidence="5">Aminomethyltransferase (Glycine cleavage system T protein)</fullName>
        <ecNumber evidence="5">2.1.2.10</ecNumber>
    </submittedName>
</protein>
<dbReference type="Gene3D" id="2.40.30.110">
    <property type="entry name" value="Aminomethyltransferase beta-barrel domains"/>
    <property type="match status" value="1"/>
</dbReference>
<dbReference type="SUPFAM" id="SSF103025">
    <property type="entry name" value="Folate-binding domain"/>
    <property type="match status" value="1"/>
</dbReference>
<sequence>NDLRYYHFKKGKIHKNDCIISRTGYTGEDGFEIYTDSSRAEPLFQAILAVGKTFNVQPIGLAARDTLRLEMGYALYGNDISADTSPLEAGLGWVVKLQKEDFIGKESLLKQKEAGLKRKLVGIKLLERGVPRPHYPVFAGGQPIGELTSGTFSPSLNMGIGLCYVSPEHSKVGLKLSVGIRNKQVPAEIVKPPFVVPGVKKK</sequence>
<dbReference type="InterPro" id="IPR006222">
    <property type="entry name" value="GCVT_N"/>
</dbReference>
<dbReference type="FunFam" id="2.40.30.110:FF:000003">
    <property type="entry name" value="Aminomethyltransferase"/>
    <property type="match status" value="1"/>
</dbReference>
<evidence type="ECO:0000313" key="5">
    <source>
        <dbReference type="EMBL" id="VAX17375.1"/>
    </source>
</evidence>
<keyword evidence="1" id="KW-0032">Aminotransferase</keyword>
<feature type="non-terminal residue" evidence="5">
    <location>
        <position position="1"/>
    </location>
</feature>
<dbReference type="Gene3D" id="3.30.1360.120">
    <property type="entry name" value="Probable tRNA modification gtpase trme, domain 1"/>
    <property type="match status" value="1"/>
</dbReference>
<evidence type="ECO:0000259" key="4">
    <source>
        <dbReference type="Pfam" id="PF08669"/>
    </source>
</evidence>
<feature type="domain" description="GCVT N-terminal" evidence="3">
    <location>
        <begin position="2"/>
        <end position="99"/>
    </location>
</feature>
<evidence type="ECO:0000256" key="2">
    <source>
        <dbReference type="ARBA" id="ARBA00022679"/>
    </source>
</evidence>
<accession>A0A3B1CF42</accession>
<gene>
    <name evidence="5" type="ORF">MNBD_NITROSPINAE03-932</name>
</gene>
<dbReference type="InterPro" id="IPR013977">
    <property type="entry name" value="GcvT_C"/>
</dbReference>
<dbReference type="Gene3D" id="4.10.1250.10">
    <property type="entry name" value="Aminomethyltransferase fragment"/>
    <property type="match status" value="1"/>
</dbReference>
<dbReference type="Pfam" id="PF08669">
    <property type="entry name" value="GCV_T_C"/>
    <property type="match status" value="1"/>
</dbReference>
<dbReference type="GO" id="GO:0005829">
    <property type="term" value="C:cytosol"/>
    <property type="evidence" value="ECO:0007669"/>
    <property type="project" value="TreeGrafter"/>
</dbReference>
<dbReference type="InterPro" id="IPR027266">
    <property type="entry name" value="TrmE/GcvT-like"/>
</dbReference>
<dbReference type="PANTHER" id="PTHR43757">
    <property type="entry name" value="AMINOMETHYLTRANSFERASE"/>
    <property type="match status" value="1"/>
</dbReference>
<dbReference type="EMBL" id="UOGB01000087">
    <property type="protein sequence ID" value="VAX17375.1"/>
    <property type="molecule type" value="Genomic_DNA"/>
</dbReference>
<dbReference type="EC" id="2.1.2.10" evidence="5"/>
<dbReference type="GO" id="GO:0032259">
    <property type="term" value="P:methylation"/>
    <property type="evidence" value="ECO:0007669"/>
    <property type="project" value="UniProtKB-KW"/>
</dbReference>
<dbReference type="GO" id="GO:0004047">
    <property type="term" value="F:aminomethyltransferase activity"/>
    <property type="evidence" value="ECO:0007669"/>
    <property type="project" value="UniProtKB-EC"/>
</dbReference>
<name>A0A3B1CF42_9ZZZZ</name>
<dbReference type="AlphaFoldDB" id="A0A3B1CF42"/>
<dbReference type="InterPro" id="IPR029043">
    <property type="entry name" value="GcvT/YgfZ_C"/>
</dbReference>
<dbReference type="SUPFAM" id="SSF101790">
    <property type="entry name" value="Aminomethyltransferase beta-barrel domain"/>
    <property type="match status" value="1"/>
</dbReference>
<dbReference type="GO" id="GO:0008168">
    <property type="term" value="F:methyltransferase activity"/>
    <property type="evidence" value="ECO:0007669"/>
    <property type="project" value="UniProtKB-KW"/>
</dbReference>
<keyword evidence="5" id="KW-0489">Methyltransferase</keyword>
<dbReference type="FunFam" id="4.10.1250.10:FF:000001">
    <property type="entry name" value="Aminomethyltransferase"/>
    <property type="match status" value="1"/>
</dbReference>
<organism evidence="5">
    <name type="scientific">hydrothermal vent metagenome</name>
    <dbReference type="NCBI Taxonomy" id="652676"/>
    <lineage>
        <taxon>unclassified sequences</taxon>
        <taxon>metagenomes</taxon>
        <taxon>ecological metagenomes</taxon>
    </lineage>
</organism>
<feature type="domain" description="Aminomethyltransferase C-terminal" evidence="4">
    <location>
        <begin position="118"/>
        <end position="195"/>
    </location>
</feature>
<reference evidence="5" key="1">
    <citation type="submission" date="2018-06" db="EMBL/GenBank/DDBJ databases">
        <authorList>
            <person name="Zhirakovskaya E."/>
        </authorList>
    </citation>
    <scope>NUCLEOTIDE SEQUENCE</scope>
</reference>
<proteinExistence type="predicted"/>
<evidence type="ECO:0000256" key="1">
    <source>
        <dbReference type="ARBA" id="ARBA00022576"/>
    </source>
</evidence>
<keyword evidence="2 5" id="KW-0808">Transferase</keyword>